<protein>
    <submittedName>
        <fullName evidence="1">Uncharacterized protein</fullName>
    </submittedName>
</protein>
<sequence>MSDTPEPSEATVQFLKDMAATGHPARVDGARILYEIVAVGGPHQGETITTGVSLSEVQQWPLSPPHWIHLPEDLTFPGTNSDTTDCPPGWRRHSRDFTFTDTSIPPALAWLRHVRGQLSMITPLAA</sequence>
<keyword evidence="2" id="KW-1185">Reference proteome</keyword>
<dbReference type="RefSeq" id="WP_091487861.1">
    <property type="nucleotide sequence ID" value="NZ_LT629692.1"/>
</dbReference>
<organism evidence="1 2">
    <name type="scientific">Microbacterium pygmaeum</name>
    <dbReference type="NCBI Taxonomy" id="370764"/>
    <lineage>
        <taxon>Bacteria</taxon>
        <taxon>Bacillati</taxon>
        <taxon>Actinomycetota</taxon>
        <taxon>Actinomycetes</taxon>
        <taxon>Micrococcales</taxon>
        <taxon>Microbacteriaceae</taxon>
        <taxon>Microbacterium</taxon>
    </lineage>
</organism>
<dbReference type="OrthoDB" id="3826422at2"/>
<accession>A0A1G7X638</accession>
<gene>
    <name evidence="1" type="ORF">SAMN04489810_1300</name>
</gene>
<dbReference type="AlphaFoldDB" id="A0A1G7X638"/>
<proteinExistence type="predicted"/>
<evidence type="ECO:0000313" key="2">
    <source>
        <dbReference type="Proteomes" id="UP000199009"/>
    </source>
</evidence>
<dbReference type="STRING" id="370764.SAMN04489810_1300"/>
<evidence type="ECO:0000313" key="1">
    <source>
        <dbReference type="EMBL" id="SDG79040.1"/>
    </source>
</evidence>
<dbReference type="EMBL" id="LT629692">
    <property type="protein sequence ID" value="SDG79040.1"/>
    <property type="molecule type" value="Genomic_DNA"/>
</dbReference>
<dbReference type="Proteomes" id="UP000199009">
    <property type="component" value="Chromosome I"/>
</dbReference>
<reference evidence="1 2" key="1">
    <citation type="submission" date="2016-10" db="EMBL/GenBank/DDBJ databases">
        <authorList>
            <person name="de Groot N.N."/>
        </authorList>
    </citation>
    <scope>NUCLEOTIDE SEQUENCE [LARGE SCALE GENOMIC DNA]</scope>
    <source>
        <strain evidence="1 2">DSM 23142</strain>
    </source>
</reference>
<name>A0A1G7X638_9MICO</name>